<accession>M9M6X4</accession>
<proteinExistence type="inferred from homology"/>
<organism evidence="6 7">
    <name type="scientific">Pseudozyma antarctica (strain T-34)</name>
    <name type="common">Yeast</name>
    <name type="synonym">Candida antarctica</name>
    <dbReference type="NCBI Taxonomy" id="1151754"/>
    <lineage>
        <taxon>Eukaryota</taxon>
        <taxon>Fungi</taxon>
        <taxon>Dikarya</taxon>
        <taxon>Basidiomycota</taxon>
        <taxon>Ustilaginomycotina</taxon>
        <taxon>Ustilaginomycetes</taxon>
        <taxon>Ustilaginales</taxon>
        <taxon>Ustilaginaceae</taxon>
        <taxon>Moesziomyces</taxon>
    </lineage>
</organism>
<evidence type="ECO:0000313" key="6">
    <source>
        <dbReference type="EMBL" id="GAC76645.1"/>
    </source>
</evidence>
<evidence type="ECO:0000313" key="7">
    <source>
        <dbReference type="Proteomes" id="UP000011976"/>
    </source>
</evidence>
<feature type="compositionally biased region" description="Gly residues" evidence="4">
    <location>
        <begin position="708"/>
        <end position="718"/>
    </location>
</feature>
<dbReference type="Gene3D" id="2.30.30.40">
    <property type="entry name" value="SH3 Domains"/>
    <property type="match status" value="1"/>
</dbReference>
<dbReference type="AlphaFoldDB" id="M9M6X4"/>
<feature type="compositionally biased region" description="Low complexity" evidence="4">
    <location>
        <begin position="642"/>
        <end position="655"/>
    </location>
</feature>
<feature type="compositionally biased region" description="Polar residues" evidence="4">
    <location>
        <begin position="74"/>
        <end position="91"/>
    </location>
</feature>
<dbReference type="GO" id="GO:0035091">
    <property type="term" value="F:phosphatidylinositol binding"/>
    <property type="evidence" value="ECO:0007669"/>
    <property type="project" value="TreeGrafter"/>
</dbReference>
<evidence type="ECO:0000256" key="1">
    <source>
        <dbReference type="ARBA" id="ARBA00007761"/>
    </source>
</evidence>
<dbReference type="InterPro" id="IPR036028">
    <property type="entry name" value="SH3-like_dom_sf"/>
</dbReference>
<dbReference type="InterPro" id="IPR051702">
    <property type="entry name" value="SH3_domain_YSC84-like"/>
</dbReference>
<evidence type="ECO:0000256" key="3">
    <source>
        <dbReference type="PROSITE-ProRule" id="PRU00192"/>
    </source>
</evidence>
<dbReference type="GO" id="GO:0030479">
    <property type="term" value="C:actin cortical patch"/>
    <property type="evidence" value="ECO:0007669"/>
    <property type="project" value="TreeGrafter"/>
</dbReference>
<dbReference type="GO" id="GO:0051017">
    <property type="term" value="P:actin filament bundle assembly"/>
    <property type="evidence" value="ECO:0007669"/>
    <property type="project" value="TreeGrafter"/>
</dbReference>
<dbReference type="Proteomes" id="UP000011976">
    <property type="component" value="Unassembled WGS sequence"/>
</dbReference>
<dbReference type="Pfam" id="PF04366">
    <property type="entry name" value="Ysc84"/>
    <property type="match status" value="1"/>
</dbReference>
<feature type="compositionally biased region" description="Polar residues" evidence="4">
    <location>
        <begin position="7"/>
        <end position="18"/>
    </location>
</feature>
<sequence length="865" mass="91543">MTDFEKTSSSNSTGTQPLSVGDDRLASDSNFASQQVETGETIDQGGYGLSASGGDQFARENQTGQGFSSTQQQRDSSGGQFQPSVQDSIGNTEYRADAPTDPDTVQHRASETSDGQRRPGRRGSCLHSHSARLTWPRLNPRTHLCHAHHLCSSRLILTPPSTPQRQSHPSFILICSLADSESPPSLKQIPGATKPSPRGACSPAATMGNPIPVHLEQECRKATKILNDFVDPVNGLDKIIPLSVLQRAKGFAIFSVFRIGFLLSARAGSGVVIARTEDGRWSAPAAIGIGGLGGGFNVGAEVTDFLIVLNSRSAVRSFMATGSLQLGGNLSVAIGPLGRSAEASGSVNTKGRVAAMFSYSKSKGFYGGISVEGTVLVDREDANARAYGSYGKNAKQILSGSVEPPRWATGLIQTIDRFTLANTPSKDLDGEYFNYDDTSSFDNRGLGRSGGRRSSFDSVDSRELDATVRTKSPLSKRESGLDDLPDRFDGFDLGDRKGNGADAGRSSFEAAERDRRARDEFDARPYAFGSPSSSLSNTPARVGSAASQKKRPGIRQRSSSIASNLSFSSLGGKKRLDRSGPTPPPDWNDIPGHSKNSAAWGRRDPDGMDALDRELQGGGDTARRGSPYSPSHARSYSTSGVSESAGSDARARSGSVGIGGRGSSNTPVGWSQFSTADDADDLFGDSQARDPFDDLEPRHTGTSAGSGYTNGNGNGNGNGRTKSPWDAAGSSTAPPAGKTGSRFGKFRTPSPGSSAFGRKKTPTIVEDGGDDQTASLIDPEPYAEVQRRESFSLATSNAGVPVIERVVALFDFDAQEEGDLGFNKGQVIAVTKKTDSRDDWWQGRVEAGLSASRIGIFPANYTQSL</sequence>
<dbReference type="PANTHER" id="PTHR15629:SF2">
    <property type="entry name" value="SH3 DOMAIN-CONTAINING YSC84-LIKE PROTEIN 1"/>
    <property type="match status" value="1"/>
</dbReference>
<feature type="compositionally biased region" description="Low complexity" evidence="4">
    <location>
        <begin position="62"/>
        <end position="73"/>
    </location>
</feature>
<feature type="compositionally biased region" description="Basic and acidic residues" evidence="4">
    <location>
        <begin position="459"/>
        <end position="468"/>
    </location>
</feature>
<feature type="compositionally biased region" description="Basic and acidic residues" evidence="4">
    <location>
        <begin position="601"/>
        <end position="615"/>
    </location>
</feature>
<comment type="similarity">
    <text evidence="1">Belongs to the SH3YL1 family.</text>
</comment>
<feature type="compositionally biased region" description="Basic and acidic residues" evidence="4">
    <location>
        <begin position="687"/>
        <end position="699"/>
    </location>
</feature>
<feature type="domain" description="SH3" evidence="5">
    <location>
        <begin position="801"/>
        <end position="865"/>
    </location>
</feature>
<feature type="compositionally biased region" description="Polar residues" evidence="4">
    <location>
        <begin position="628"/>
        <end position="641"/>
    </location>
</feature>
<feature type="compositionally biased region" description="Basic and acidic residues" evidence="4">
    <location>
        <begin position="510"/>
        <end position="523"/>
    </location>
</feature>
<feature type="region of interest" description="Disordered" evidence="4">
    <location>
        <begin position="443"/>
        <end position="776"/>
    </location>
</feature>
<dbReference type="EMBL" id="DF196788">
    <property type="protein sequence ID" value="GAC76645.1"/>
    <property type="molecule type" value="Genomic_DNA"/>
</dbReference>
<name>M9M6X4_PSEA3</name>
<dbReference type="SMART" id="SM00326">
    <property type="entry name" value="SH3"/>
    <property type="match status" value="1"/>
</dbReference>
<evidence type="ECO:0000256" key="4">
    <source>
        <dbReference type="SAM" id="MobiDB-lite"/>
    </source>
</evidence>
<protein>
    <submittedName>
        <fullName evidence="6">TATA-box binding protein</fullName>
    </submittedName>
</protein>
<dbReference type="GO" id="GO:0051015">
    <property type="term" value="F:actin filament binding"/>
    <property type="evidence" value="ECO:0007669"/>
    <property type="project" value="TreeGrafter"/>
</dbReference>
<dbReference type="InterPro" id="IPR007461">
    <property type="entry name" value="Ysc84_actin-binding"/>
</dbReference>
<feature type="compositionally biased region" description="Basic and acidic residues" evidence="4">
    <location>
        <begin position="475"/>
        <end position="499"/>
    </location>
</feature>
<evidence type="ECO:0000256" key="2">
    <source>
        <dbReference type="ARBA" id="ARBA00022443"/>
    </source>
</evidence>
<dbReference type="PANTHER" id="PTHR15629">
    <property type="entry name" value="SH3YL1 PROTEIN"/>
    <property type="match status" value="1"/>
</dbReference>
<dbReference type="FunFam" id="2.30.30.40:FF:000100">
    <property type="entry name" value="SH3 domain-containing YSC84-like protein 1"/>
    <property type="match status" value="1"/>
</dbReference>
<dbReference type="Pfam" id="PF00018">
    <property type="entry name" value="SH3_1"/>
    <property type="match status" value="1"/>
</dbReference>
<feature type="compositionally biased region" description="Polar residues" evidence="4">
    <location>
        <begin position="530"/>
        <end position="539"/>
    </location>
</feature>
<dbReference type="CDD" id="cd11525">
    <property type="entry name" value="SYLF_SH3YL1_like"/>
    <property type="match status" value="1"/>
</dbReference>
<keyword evidence="2 3" id="KW-0728">SH3 domain</keyword>
<dbReference type="GO" id="GO:0051666">
    <property type="term" value="P:actin cortical patch localization"/>
    <property type="evidence" value="ECO:0007669"/>
    <property type="project" value="TreeGrafter"/>
</dbReference>
<dbReference type="SUPFAM" id="SSF50044">
    <property type="entry name" value="SH3-domain"/>
    <property type="match status" value="1"/>
</dbReference>
<dbReference type="InterPro" id="IPR033643">
    <property type="entry name" value="SYLF_SH3YL1-like"/>
</dbReference>
<dbReference type="PRINTS" id="PR00452">
    <property type="entry name" value="SH3DOMAIN"/>
</dbReference>
<reference evidence="7" key="1">
    <citation type="journal article" date="2013" name="Genome Announc.">
        <title>Genome sequence of the basidiomycetous yeast Pseudozyma antarctica T-34, a producer of the glycolipid biosurfactants mannosylerythritol lipids.</title>
        <authorList>
            <person name="Morita T."/>
            <person name="Koike H."/>
            <person name="Koyama Y."/>
            <person name="Hagiwara H."/>
            <person name="Ito E."/>
            <person name="Fukuoka T."/>
            <person name="Imura T."/>
            <person name="Machida M."/>
            <person name="Kitamoto D."/>
        </authorList>
    </citation>
    <scope>NUCLEOTIDE SEQUENCE [LARGE SCALE GENOMIC DNA]</scope>
    <source>
        <strain evidence="7">T-34</strain>
    </source>
</reference>
<feature type="compositionally biased region" description="Low complexity" evidence="4">
    <location>
        <begin position="558"/>
        <end position="569"/>
    </location>
</feature>
<evidence type="ECO:0000259" key="5">
    <source>
        <dbReference type="PROSITE" id="PS50002"/>
    </source>
</evidence>
<feature type="compositionally biased region" description="Polar residues" evidence="4">
    <location>
        <begin position="665"/>
        <end position="675"/>
    </location>
</feature>
<dbReference type="PROSITE" id="PS50002">
    <property type="entry name" value="SH3"/>
    <property type="match status" value="1"/>
</dbReference>
<feature type="compositionally biased region" description="Basic and acidic residues" evidence="4">
    <location>
        <begin position="94"/>
        <end position="117"/>
    </location>
</feature>
<dbReference type="OrthoDB" id="443981at2759"/>
<gene>
    <name evidence="6" type="ORF">PANT_22d00123</name>
</gene>
<feature type="compositionally biased region" description="Polar residues" evidence="4">
    <location>
        <begin position="27"/>
        <end position="38"/>
    </location>
</feature>
<dbReference type="InterPro" id="IPR001452">
    <property type="entry name" value="SH3_domain"/>
</dbReference>
<feature type="region of interest" description="Disordered" evidence="4">
    <location>
        <begin position="1"/>
        <end position="127"/>
    </location>
</feature>
<dbReference type="STRING" id="1151754.M9M6X4"/>